<dbReference type="KEGG" id="hazt:108672159"/>
<reference evidence="14" key="1">
    <citation type="submission" date="2025-08" db="UniProtKB">
        <authorList>
            <consortium name="RefSeq"/>
        </authorList>
    </citation>
    <scope>IDENTIFICATION</scope>
    <source>
        <tissue evidence="14">Whole organism</tissue>
    </source>
</reference>
<organism evidence="13 14">
    <name type="scientific">Hyalella azteca</name>
    <name type="common">Amphipod</name>
    <dbReference type="NCBI Taxonomy" id="294128"/>
    <lineage>
        <taxon>Eukaryota</taxon>
        <taxon>Metazoa</taxon>
        <taxon>Ecdysozoa</taxon>
        <taxon>Arthropoda</taxon>
        <taxon>Crustacea</taxon>
        <taxon>Multicrustacea</taxon>
        <taxon>Malacostraca</taxon>
        <taxon>Eumalacostraca</taxon>
        <taxon>Peracarida</taxon>
        <taxon>Amphipoda</taxon>
        <taxon>Senticaudata</taxon>
        <taxon>Talitrida</taxon>
        <taxon>Talitroidea</taxon>
        <taxon>Hyalellidae</taxon>
        <taxon>Hyalella</taxon>
    </lineage>
</organism>
<evidence type="ECO:0000256" key="7">
    <source>
        <dbReference type="ARBA" id="ARBA00022755"/>
    </source>
</evidence>
<dbReference type="SMART" id="SM01001">
    <property type="entry name" value="AIRC"/>
    <property type="match status" value="1"/>
</dbReference>
<gene>
    <name evidence="14" type="primary">LOC108672159</name>
</gene>
<evidence type="ECO:0000256" key="8">
    <source>
        <dbReference type="ARBA" id="ARBA00022793"/>
    </source>
</evidence>
<evidence type="ECO:0000256" key="5">
    <source>
        <dbReference type="ARBA" id="ARBA00022598"/>
    </source>
</evidence>
<name>A0A8B7NNK0_HYAAZ</name>
<dbReference type="HAMAP" id="MF_00137">
    <property type="entry name" value="SAICAR_synth"/>
    <property type="match status" value="1"/>
</dbReference>
<dbReference type="PROSITE" id="PS01057">
    <property type="entry name" value="SAICAR_SYNTHETASE_1"/>
    <property type="match status" value="1"/>
</dbReference>
<feature type="domain" description="PurE" evidence="12">
    <location>
        <begin position="267"/>
        <end position="414"/>
    </location>
</feature>
<dbReference type="Gene3D" id="3.40.50.1970">
    <property type="match status" value="1"/>
</dbReference>
<dbReference type="FunFam" id="3.30.200.20:FF:000183">
    <property type="entry name" value="Probable multifunctional protein ADE2"/>
    <property type="match status" value="1"/>
</dbReference>
<dbReference type="GO" id="GO:0004639">
    <property type="term" value="F:phosphoribosylaminoimidazolesuccinocarboxamide synthase activity"/>
    <property type="evidence" value="ECO:0007669"/>
    <property type="project" value="InterPro"/>
</dbReference>
<evidence type="ECO:0000259" key="12">
    <source>
        <dbReference type="SMART" id="SM01001"/>
    </source>
</evidence>
<comment type="pathway">
    <text evidence="2">Purine metabolism; IMP biosynthesis via de novo pathway; 5-amino-1-(5-phospho-D-ribosyl)imidazole-4-carboxylate from 5-amino-1-(5-phospho-D-ribosyl)imidazole (carboxylase route): step 1/1.</text>
</comment>
<keyword evidence="8" id="KW-0210">Decarboxylase</keyword>
<dbReference type="InterPro" id="IPR000031">
    <property type="entry name" value="PurE_dom"/>
</dbReference>
<dbReference type="CTD" id="10606"/>
<dbReference type="GO" id="GO:0006189">
    <property type="term" value="P:'de novo' IMP biosynthetic process"/>
    <property type="evidence" value="ECO:0007669"/>
    <property type="project" value="UniProtKB-UniPathway"/>
</dbReference>
<dbReference type="SUPFAM" id="SSF52255">
    <property type="entry name" value="N5-CAIR mutase (phosphoribosylaminoimidazole carboxylase, PurE)"/>
    <property type="match status" value="1"/>
</dbReference>
<evidence type="ECO:0000256" key="11">
    <source>
        <dbReference type="ARBA" id="ARBA00023268"/>
    </source>
</evidence>
<dbReference type="GeneID" id="108672159"/>
<evidence type="ECO:0000256" key="2">
    <source>
        <dbReference type="ARBA" id="ARBA00004747"/>
    </source>
</evidence>
<sequence length="424" mass="47328">MDVSNHASSPVRGELLSEGKTKQIYAIKDDPHHVIVVNKDRITANNAQTAHDLEGKAECSNSTNAKVYSYLNQAGVPTSFVRKLSATTYLARRCRMVPLEWVTRRIATGSFLKRNPGVKEGFRFAPVKLETFFKDDAANDPEWSKAQVLSVPAGEAGVLTERQYSTMASASVAVFEILERAWAVQRCTLIDMKVEFGFDTETGDLLLSDVIDNDSWRLWENGKKELMKDKQVYRNLKDFTVEEMVKVKLNYLWVNEKLDGFSDGPENTVVILMGSPADLAISEDIKKHCEKLLLSVVRRVMSAHKVTEETLKTVQYYNSLPTPVVFIAVAGRSNGLGPVLSGNTTLPVINCPPVNKKEQTHDIWSSLSVPSGLGCSTVIYPETAALHAASIFALTDHRVWSRLRGLQLQRERALQKSDQELQEE</sequence>
<comment type="similarity">
    <text evidence="4">In the N-terminal section; belongs to the SAICAR synthetase family.</text>
</comment>
<dbReference type="InterPro" id="IPR018236">
    <property type="entry name" value="SAICAR_synthetase_CS"/>
</dbReference>
<keyword evidence="9" id="KW-0067">ATP-binding</keyword>
<dbReference type="PANTHER" id="PTHR43599">
    <property type="entry name" value="MULTIFUNCTIONAL PROTEIN ADE2"/>
    <property type="match status" value="1"/>
</dbReference>
<evidence type="ECO:0000256" key="4">
    <source>
        <dbReference type="ARBA" id="ARBA00011020"/>
    </source>
</evidence>
<dbReference type="Pfam" id="PF00731">
    <property type="entry name" value="AIRC"/>
    <property type="match status" value="1"/>
</dbReference>
<dbReference type="GO" id="GO:0005829">
    <property type="term" value="C:cytosol"/>
    <property type="evidence" value="ECO:0007669"/>
    <property type="project" value="TreeGrafter"/>
</dbReference>
<evidence type="ECO:0000256" key="6">
    <source>
        <dbReference type="ARBA" id="ARBA00022741"/>
    </source>
</evidence>
<keyword evidence="7" id="KW-0658">Purine biosynthesis</keyword>
<dbReference type="GO" id="GO:0016831">
    <property type="term" value="F:carboxy-lyase activity"/>
    <property type="evidence" value="ECO:0007669"/>
    <property type="project" value="UniProtKB-KW"/>
</dbReference>
<keyword evidence="5" id="KW-0436">Ligase</keyword>
<dbReference type="OMA" id="WSDEQII"/>
<dbReference type="InterPro" id="IPR050089">
    <property type="entry name" value="SAICAR_synthetase"/>
</dbReference>
<dbReference type="CDD" id="cd01416">
    <property type="entry name" value="SAICAR_synt_Ade5"/>
    <property type="match status" value="1"/>
</dbReference>
<dbReference type="Gene3D" id="3.30.200.20">
    <property type="entry name" value="Phosphorylase Kinase, domain 1"/>
    <property type="match status" value="1"/>
</dbReference>
<evidence type="ECO:0000256" key="1">
    <source>
        <dbReference type="ARBA" id="ARBA00004672"/>
    </source>
</evidence>
<evidence type="ECO:0000256" key="10">
    <source>
        <dbReference type="ARBA" id="ARBA00023239"/>
    </source>
</evidence>
<dbReference type="Gene3D" id="3.30.470.20">
    <property type="entry name" value="ATP-grasp fold, B domain"/>
    <property type="match status" value="1"/>
</dbReference>
<evidence type="ECO:0000313" key="13">
    <source>
        <dbReference type="Proteomes" id="UP000694843"/>
    </source>
</evidence>
<protein>
    <submittedName>
        <fullName evidence="14">Multifunctional protein ADE2</fullName>
    </submittedName>
</protein>
<dbReference type="SUPFAM" id="SSF56104">
    <property type="entry name" value="SAICAR synthase-like"/>
    <property type="match status" value="1"/>
</dbReference>
<keyword evidence="6" id="KW-0547">Nucleotide-binding</keyword>
<dbReference type="OrthoDB" id="9991235at2759"/>
<keyword evidence="11" id="KW-0511">Multifunctional enzyme</keyword>
<dbReference type="InterPro" id="IPR028923">
    <property type="entry name" value="SAICAR_synt/ADE2_N"/>
</dbReference>
<dbReference type="UniPathway" id="UPA00074">
    <property type="reaction ID" value="UER00130"/>
</dbReference>
<keyword evidence="10" id="KW-0456">Lyase</keyword>
<keyword evidence="13" id="KW-1185">Reference proteome</keyword>
<dbReference type="AlphaFoldDB" id="A0A8B7NNK0"/>
<evidence type="ECO:0000313" key="14">
    <source>
        <dbReference type="RefSeq" id="XP_018015273.1"/>
    </source>
</evidence>
<comment type="similarity">
    <text evidence="3">In the C-terminal section; belongs to the AIR carboxylase family. Class II subfamily.</text>
</comment>
<dbReference type="RefSeq" id="XP_018015273.1">
    <property type="nucleotide sequence ID" value="XM_018159784.2"/>
</dbReference>
<comment type="pathway">
    <text evidence="1">Purine metabolism; IMP biosynthesis via de novo pathway; 5-amino-1-(5-phospho-D-ribosyl)imidazole-4-carboxamide from 5-amino-1-(5-phospho-D-ribosyl)imidazole-4-carboxylate: step 1/2.</text>
</comment>
<dbReference type="Proteomes" id="UP000694843">
    <property type="component" value="Unplaced"/>
</dbReference>
<evidence type="ECO:0000256" key="3">
    <source>
        <dbReference type="ARBA" id="ARBA00010478"/>
    </source>
</evidence>
<dbReference type="FunFam" id="3.30.470.20:FF:000020">
    <property type="entry name" value="Probable multifunctional protein ADE2"/>
    <property type="match status" value="1"/>
</dbReference>
<accession>A0A8B7NNK0</accession>
<evidence type="ECO:0000256" key="9">
    <source>
        <dbReference type="ARBA" id="ARBA00022840"/>
    </source>
</evidence>
<dbReference type="PANTHER" id="PTHR43599:SF3">
    <property type="entry name" value="SI:DKEY-6E2.2"/>
    <property type="match status" value="1"/>
</dbReference>
<dbReference type="Pfam" id="PF01259">
    <property type="entry name" value="SAICAR_synt"/>
    <property type="match status" value="1"/>
</dbReference>
<proteinExistence type="inferred from homology"/>
<dbReference type="GO" id="GO:0005524">
    <property type="term" value="F:ATP binding"/>
    <property type="evidence" value="ECO:0007669"/>
    <property type="project" value="UniProtKB-KW"/>
</dbReference>